<accession>A0A7G2CTS1</accession>
<evidence type="ECO:0000313" key="3">
    <source>
        <dbReference type="Proteomes" id="UP000515908"/>
    </source>
</evidence>
<dbReference type="VEuPathDB" id="TriTrypDB:ADEAN_001014100"/>
<proteinExistence type="predicted"/>
<name>A0A7G2CTS1_9TRYP</name>
<protein>
    <submittedName>
        <fullName evidence="2">Uncharacterized protein</fullName>
    </submittedName>
</protein>
<dbReference type="EMBL" id="LR877171">
    <property type="protein sequence ID" value="CAD2222597.1"/>
    <property type="molecule type" value="Genomic_DNA"/>
</dbReference>
<keyword evidence="3" id="KW-1185">Reference proteome</keyword>
<gene>
    <name evidence="2" type="ORF">ADEAN_001014100</name>
</gene>
<dbReference type="Proteomes" id="UP000515908">
    <property type="component" value="Chromosome 27"/>
</dbReference>
<feature type="coiled-coil region" evidence="1">
    <location>
        <begin position="179"/>
        <end position="415"/>
    </location>
</feature>
<dbReference type="AlphaFoldDB" id="A0A7G2CTS1"/>
<evidence type="ECO:0000256" key="1">
    <source>
        <dbReference type="SAM" id="Coils"/>
    </source>
</evidence>
<keyword evidence="1" id="KW-0175">Coiled coil</keyword>
<sequence length="419" mass="49583">MTEQEANRLVEWGRELLRVRAPREREDTSTTKVRQEQIEHLQRLEEENEALFQRRCAILRRFAKKLSNFDAYQKERQEALEESTRALQAVEEGTAVMDTMLREALQHIARYHCQLNAVRLQLTPDPTPLYTAGWEEEPPERDLPALAGAVLEQLKALSSSYQEILPICRRHDNDLMATEKALQARLKEESSLRDRLAEEKENLLRQLSEEEEEYRALTEQERRLEEAQRREEQRQARQAQKEALERKMEYLVKQANSLVLKKHQLEQNVQVLQDRQEQLTRKNMDLRRHIDHLSTTELVSLEDEEVQLRRQIAERAANVDELEREFLLANARLEKARRDAHRQPVVEDTAEAMEALDRRAAEAERDLRSADQTIDRLLLTLRDRKEEADQLQQRVQASQQHLRELYSEKRNLERELATE</sequence>
<organism evidence="2 3">
    <name type="scientific">Angomonas deanei</name>
    <dbReference type="NCBI Taxonomy" id="59799"/>
    <lineage>
        <taxon>Eukaryota</taxon>
        <taxon>Discoba</taxon>
        <taxon>Euglenozoa</taxon>
        <taxon>Kinetoplastea</taxon>
        <taxon>Metakinetoplastina</taxon>
        <taxon>Trypanosomatida</taxon>
        <taxon>Trypanosomatidae</taxon>
        <taxon>Strigomonadinae</taxon>
        <taxon>Angomonas</taxon>
    </lineage>
</organism>
<evidence type="ECO:0000313" key="2">
    <source>
        <dbReference type="EMBL" id="CAD2222597.1"/>
    </source>
</evidence>
<reference evidence="2 3" key="1">
    <citation type="submission" date="2020-08" db="EMBL/GenBank/DDBJ databases">
        <authorList>
            <person name="Newling K."/>
            <person name="Davey J."/>
            <person name="Forrester S."/>
        </authorList>
    </citation>
    <scope>NUCLEOTIDE SEQUENCE [LARGE SCALE GENOMIC DNA]</scope>
    <source>
        <strain evidence="3">Crithidia deanei Carvalho (ATCC PRA-265)</strain>
    </source>
</reference>